<dbReference type="AlphaFoldDB" id="A0A3S5AER3"/>
<protein>
    <submittedName>
        <fullName evidence="1">Uncharacterized protein</fullName>
    </submittedName>
</protein>
<keyword evidence="2" id="KW-1185">Reference proteome</keyword>
<comment type="caution">
    <text evidence="1">The sequence shown here is derived from an EMBL/GenBank/DDBJ whole genome shotgun (WGS) entry which is preliminary data.</text>
</comment>
<evidence type="ECO:0000313" key="1">
    <source>
        <dbReference type="EMBL" id="VEL14584.1"/>
    </source>
</evidence>
<gene>
    <name evidence="1" type="ORF">PXEA_LOCUS8024</name>
</gene>
<name>A0A3S5AER3_9PLAT</name>
<dbReference type="EMBL" id="CAAALY010021674">
    <property type="protein sequence ID" value="VEL14584.1"/>
    <property type="molecule type" value="Genomic_DNA"/>
</dbReference>
<organism evidence="1 2">
    <name type="scientific">Protopolystoma xenopodis</name>
    <dbReference type="NCBI Taxonomy" id="117903"/>
    <lineage>
        <taxon>Eukaryota</taxon>
        <taxon>Metazoa</taxon>
        <taxon>Spiralia</taxon>
        <taxon>Lophotrochozoa</taxon>
        <taxon>Platyhelminthes</taxon>
        <taxon>Monogenea</taxon>
        <taxon>Polyopisthocotylea</taxon>
        <taxon>Polystomatidea</taxon>
        <taxon>Polystomatidae</taxon>
        <taxon>Protopolystoma</taxon>
    </lineage>
</organism>
<accession>A0A3S5AER3</accession>
<dbReference type="Proteomes" id="UP000784294">
    <property type="component" value="Unassembled WGS sequence"/>
</dbReference>
<proteinExistence type="predicted"/>
<evidence type="ECO:0000313" key="2">
    <source>
        <dbReference type="Proteomes" id="UP000784294"/>
    </source>
</evidence>
<sequence>MHTQEGTSAQKAQSSLAPPASMVTVTKRILTHVYPETIWPPSTRCANTALPSDKYGQIGATNKPLSAHLHTYALPSRRCRIDYSRQDPYGRVQGRQTKFARASFKELEGEKQIRVEEIPQPKQLDVSAGFINIGDARTLAGIHLRVLLDMLRKTDRACELDYSPDLIGPQKRLSRETNMHQSLG</sequence>
<reference evidence="1" key="1">
    <citation type="submission" date="2018-11" db="EMBL/GenBank/DDBJ databases">
        <authorList>
            <consortium name="Pathogen Informatics"/>
        </authorList>
    </citation>
    <scope>NUCLEOTIDE SEQUENCE</scope>
</reference>